<dbReference type="InterPro" id="IPR015943">
    <property type="entry name" value="WD40/YVTN_repeat-like_dom_sf"/>
</dbReference>
<dbReference type="InterPro" id="IPR001680">
    <property type="entry name" value="WD40_rpt"/>
</dbReference>
<dbReference type="Pfam" id="PF00400">
    <property type="entry name" value="WD40"/>
    <property type="match status" value="3"/>
</dbReference>
<dbReference type="InterPro" id="IPR056157">
    <property type="entry name" value="TPR_IFT80_172_dom"/>
</dbReference>
<dbReference type="OrthoDB" id="408728at2759"/>
<dbReference type="InterPro" id="IPR056456">
    <property type="entry name" value="Beta-prop_IFT80_2nd"/>
</dbReference>
<evidence type="ECO:0000256" key="1">
    <source>
        <dbReference type="ARBA" id="ARBA00004138"/>
    </source>
</evidence>
<evidence type="ECO:0000259" key="7">
    <source>
        <dbReference type="Pfam" id="PF23387"/>
    </source>
</evidence>
<evidence type="ECO:0000259" key="5">
    <source>
        <dbReference type="Pfam" id="PF04155"/>
    </source>
</evidence>
<comment type="subcellular location">
    <subcellularLocation>
        <location evidence="1">Cell projection</location>
        <location evidence="1">Cilium</location>
    </subcellularLocation>
</comment>
<dbReference type="Pfam" id="PF04155">
    <property type="entry name" value="Ground-like"/>
    <property type="match status" value="3"/>
</dbReference>
<dbReference type="GO" id="GO:0005929">
    <property type="term" value="C:cilium"/>
    <property type="evidence" value="ECO:0007669"/>
    <property type="project" value="UniProtKB-SubCell"/>
</dbReference>
<feature type="domain" description="Ground-like" evidence="5">
    <location>
        <begin position="1094"/>
        <end position="1155"/>
    </location>
</feature>
<evidence type="ECO:0000259" key="6">
    <source>
        <dbReference type="Pfam" id="PF23335"/>
    </source>
</evidence>
<keyword evidence="4" id="KW-0853">WD repeat</keyword>
<dbReference type="Pfam" id="PF23387">
    <property type="entry name" value="TPR_IFT80_172"/>
    <property type="match status" value="1"/>
</dbReference>
<protein>
    <submittedName>
        <fullName evidence="8">Uncharacterized protein</fullName>
    </submittedName>
</protein>
<dbReference type="PANTHER" id="PTHR24098:SF0">
    <property type="entry name" value="OUTER SEGMENT 5"/>
    <property type="match status" value="1"/>
</dbReference>
<dbReference type="EMBL" id="LIAE01007551">
    <property type="protein sequence ID" value="PAV78489.1"/>
    <property type="molecule type" value="Genomic_DNA"/>
</dbReference>
<evidence type="ECO:0000256" key="4">
    <source>
        <dbReference type="PROSITE-ProRule" id="PRU00221"/>
    </source>
</evidence>
<feature type="repeat" description="WD" evidence="4">
    <location>
        <begin position="52"/>
        <end position="84"/>
    </location>
</feature>
<evidence type="ECO:0000256" key="2">
    <source>
        <dbReference type="ARBA" id="ARBA00023069"/>
    </source>
</evidence>
<feature type="domain" description="IFT80 second beta-propeller" evidence="6">
    <location>
        <begin position="168"/>
        <end position="456"/>
    </location>
</feature>
<reference evidence="8 9" key="1">
    <citation type="journal article" date="2017" name="Curr. Biol.">
        <title>Genome architecture and evolution of a unichromosomal asexual nematode.</title>
        <authorList>
            <person name="Fradin H."/>
            <person name="Zegar C."/>
            <person name="Gutwein M."/>
            <person name="Lucas J."/>
            <person name="Kovtun M."/>
            <person name="Corcoran D."/>
            <person name="Baugh L.R."/>
            <person name="Kiontke K."/>
            <person name="Gunsalus K."/>
            <person name="Fitch D.H."/>
            <person name="Piano F."/>
        </authorList>
    </citation>
    <scope>NUCLEOTIDE SEQUENCE [LARGE SCALE GENOMIC DNA]</scope>
    <source>
        <strain evidence="8">PF1309</strain>
    </source>
</reference>
<evidence type="ECO:0000313" key="8">
    <source>
        <dbReference type="EMBL" id="PAV78489.1"/>
    </source>
</evidence>
<proteinExistence type="predicted"/>
<feature type="domain" description="Ground-like" evidence="5">
    <location>
        <begin position="689"/>
        <end position="764"/>
    </location>
</feature>
<comment type="caution">
    <text evidence="8">The sequence shown here is derived from an EMBL/GenBank/DDBJ whole genome shotgun (WGS) entry which is preliminary data.</text>
</comment>
<dbReference type="Proteomes" id="UP000218231">
    <property type="component" value="Unassembled WGS sequence"/>
</dbReference>
<dbReference type="SUPFAM" id="SSF50978">
    <property type="entry name" value="WD40 repeat-like"/>
    <property type="match status" value="1"/>
</dbReference>
<sequence length="1159" mass="130089">MECRWKWTIDERRRRGCEDVVADWHASLCSSTTAFSSILVVKLAESVPPLKWKAHDGLVLCCDWNPISDIIVTGGEDLKFKVWDGYGRILFNSTPHDFPVTAVSWNTDGEMFAVGSHDIMRLCDKAGWSHSLDKLTTGSVLALSWSPDGTQLAAGCAGGNVLHAQVIEKRVTYRNLDVVQTQRNIVEVRDISSEVAREKLETKDRITRISILYDYLVVITTSQMYIYSSKNWNTPSIVELQDKSVSMIVQCDKIFLLSDGNSVLVYNYDGRQLSDIKPPGNGLGLINNRIADLANDCLAVRDRGDSKIIHFLDPINGKPIGDGKITHDQDIAELTISQCRPLNERIVAFRDQSGNIFVALVKTYGNAERIAKIGSMAEQLVFNDVTNMLAGIADNRIIIWPEPSLVFVDQALLRKSLVERQIGSMGKFPTLLYFTGNNIVIRRSDGSIIPTAIPAYGAALLNDISQSKWDQAIRICRHVNDDCLWAILAGLAIFHKNLYASEIAYAALDEYEKVMFLSKARNHPDKDVRNAMLLLLAGRVSEADSILEKSGRIFQSIMLNVKLFRWSRALELAIKNKRYLEIVIGYRQKYLEQFNLKETDPKFLKYQAEMLTKTWIFLLNLSLIFAEKAEPDKAALSELITRLEPTKAEPKSTISITKTPENNASCNWGVSDSGIKLGSDRAYKSLEIKCCDSELEKNVKESIKLGMNTPKLGDAVKFIQRRAQLSLQLPFEVIVSEKNFAIASYYHGSKACKISDGKYFYLIYETPVFYDQLNIKQEEWLASLDSQEPLGSTKTANIRGDLLDIHEFPLAGDDLSVQPPKDSIINQGKSQPGKILDNSIKIQVNDVDIDAITTLDQLMGANGTVSERFRRAGELVSSHSFNEFGTLEIIYDSSRPVENLEEDVGPMPEDRKSDYNWRKQERLPKGTHCNHRMKGGNKCCDGPLSRTIRDALMDLGTSPQFGNPNQEGIIAGRIQKMAQARFDRSFEVIVSQSDFAIASHMIGYNNCKQKFKGYTILTYATPRQYDVEHQAAEDYFFGVSAQEPKGSTDISLPGQKPFHTPLKLEAEGQRQGFPVGSQCGADGLQAGQTYVGQGSSCCNRDIFNAMNQAYDRYINERNFNQYDLRNLARAIQWEVENVMSHSMEVIVSKNDFVFHVHPG</sequence>
<dbReference type="SUPFAM" id="SSF69322">
    <property type="entry name" value="Tricorn protease domain 2"/>
    <property type="match status" value="1"/>
</dbReference>
<dbReference type="EMBL" id="LIAE01007551">
    <property type="protein sequence ID" value="PAV78488.1"/>
    <property type="molecule type" value="Genomic_DNA"/>
</dbReference>
<dbReference type="Gene3D" id="2.130.10.10">
    <property type="entry name" value="YVTN repeat-like/Quinoprotein amine dehydrogenase"/>
    <property type="match status" value="1"/>
</dbReference>
<dbReference type="InterPro" id="IPR036322">
    <property type="entry name" value="WD40_repeat_dom_sf"/>
</dbReference>
<keyword evidence="9" id="KW-1185">Reference proteome</keyword>
<gene>
    <name evidence="8" type="ORF">WR25_09547</name>
</gene>
<dbReference type="PANTHER" id="PTHR24098">
    <property type="entry name" value="OUTER SEGMENT 5"/>
    <property type="match status" value="1"/>
</dbReference>
<keyword evidence="3" id="KW-0966">Cell projection</keyword>
<evidence type="ECO:0000256" key="3">
    <source>
        <dbReference type="ARBA" id="ARBA00023273"/>
    </source>
</evidence>
<dbReference type="AlphaFoldDB" id="A0A2A2KXD1"/>
<dbReference type="PROSITE" id="PS50082">
    <property type="entry name" value="WD_REPEATS_2"/>
    <property type="match status" value="1"/>
</dbReference>
<feature type="domain" description="Ground-like" evidence="5">
    <location>
        <begin position="936"/>
        <end position="1019"/>
    </location>
</feature>
<keyword evidence="2" id="KW-0969">Cilium</keyword>
<dbReference type="SMART" id="SM00320">
    <property type="entry name" value="WD40"/>
    <property type="match status" value="3"/>
</dbReference>
<dbReference type="PROSITE" id="PS50294">
    <property type="entry name" value="WD_REPEATS_REGION"/>
    <property type="match status" value="1"/>
</dbReference>
<dbReference type="InterPro" id="IPR007284">
    <property type="entry name" value="Ground-like_dom"/>
</dbReference>
<dbReference type="STRING" id="2018661.A0A2A2KXD1"/>
<dbReference type="Pfam" id="PF23335">
    <property type="entry name" value="Beta-prop_IFT80_2nd"/>
    <property type="match status" value="1"/>
</dbReference>
<feature type="domain" description="IFT80/172/WDR35 TPR" evidence="7">
    <location>
        <begin position="484"/>
        <end position="610"/>
    </location>
</feature>
<dbReference type="GO" id="GO:0030992">
    <property type="term" value="C:intraciliary transport particle B"/>
    <property type="evidence" value="ECO:0007669"/>
    <property type="project" value="TreeGrafter"/>
</dbReference>
<organism evidence="8 9">
    <name type="scientific">Diploscapter pachys</name>
    <dbReference type="NCBI Taxonomy" id="2018661"/>
    <lineage>
        <taxon>Eukaryota</taxon>
        <taxon>Metazoa</taxon>
        <taxon>Ecdysozoa</taxon>
        <taxon>Nematoda</taxon>
        <taxon>Chromadorea</taxon>
        <taxon>Rhabditida</taxon>
        <taxon>Rhabditina</taxon>
        <taxon>Rhabditomorpha</taxon>
        <taxon>Rhabditoidea</taxon>
        <taxon>Rhabditidae</taxon>
        <taxon>Diploscapter</taxon>
    </lineage>
</organism>
<evidence type="ECO:0000313" key="9">
    <source>
        <dbReference type="Proteomes" id="UP000218231"/>
    </source>
</evidence>
<name>A0A2A2KXD1_9BILA</name>
<dbReference type="GO" id="GO:0060271">
    <property type="term" value="P:cilium assembly"/>
    <property type="evidence" value="ECO:0007669"/>
    <property type="project" value="TreeGrafter"/>
</dbReference>
<accession>A0A2A2KXD1</accession>